<dbReference type="PANTHER" id="PTHR45669">
    <property type="entry name" value="GLUTAREDOXIN DOMAIN-CONTAINING CYSTEINE-RICH PROTEIN CG12206-RELATED"/>
    <property type="match status" value="1"/>
</dbReference>
<feature type="domain" description="Glutaredoxin" evidence="1">
    <location>
        <begin position="132"/>
        <end position="199"/>
    </location>
</feature>
<organism evidence="2 3">
    <name type="scientific">Arachis hypogaea</name>
    <name type="common">Peanut</name>
    <dbReference type="NCBI Taxonomy" id="3818"/>
    <lineage>
        <taxon>Eukaryota</taxon>
        <taxon>Viridiplantae</taxon>
        <taxon>Streptophyta</taxon>
        <taxon>Embryophyta</taxon>
        <taxon>Tracheophyta</taxon>
        <taxon>Spermatophyta</taxon>
        <taxon>Magnoliopsida</taxon>
        <taxon>eudicotyledons</taxon>
        <taxon>Gunneridae</taxon>
        <taxon>Pentapetalae</taxon>
        <taxon>rosids</taxon>
        <taxon>fabids</taxon>
        <taxon>Fabales</taxon>
        <taxon>Fabaceae</taxon>
        <taxon>Papilionoideae</taxon>
        <taxon>50 kb inversion clade</taxon>
        <taxon>dalbergioids sensu lato</taxon>
        <taxon>Dalbergieae</taxon>
        <taxon>Pterocarpus clade</taxon>
        <taxon>Arachis</taxon>
    </lineage>
</organism>
<dbReference type="AlphaFoldDB" id="A0A445AMP6"/>
<dbReference type="STRING" id="3818.A0A445AMP6"/>
<accession>A0A445AMP6</accession>
<dbReference type="OrthoDB" id="423313at2759"/>
<dbReference type="PANTHER" id="PTHR45669:SF35">
    <property type="entry name" value="GLUTAREDOXIN (GRX) FAMILY PROTEIN"/>
    <property type="match status" value="1"/>
</dbReference>
<reference evidence="2 3" key="1">
    <citation type="submission" date="2019-01" db="EMBL/GenBank/DDBJ databases">
        <title>Sequencing of cultivated peanut Arachis hypogaea provides insights into genome evolution and oil improvement.</title>
        <authorList>
            <person name="Chen X."/>
        </authorList>
    </citation>
    <scope>NUCLEOTIDE SEQUENCE [LARGE SCALE GENOMIC DNA]</scope>
    <source>
        <strain evidence="3">cv. Fuhuasheng</strain>
        <tissue evidence="2">Leaves</tissue>
    </source>
</reference>
<dbReference type="EMBL" id="SDMP01000011">
    <property type="protein sequence ID" value="RYR27703.1"/>
    <property type="molecule type" value="Genomic_DNA"/>
</dbReference>
<dbReference type="Pfam" id="PF23733">
    <property type="entry name" value="GRXCR1-2_C"/>
    <property type="match status" value="1"/>
</dbReference>
<proteinExistence type="predicted"/>
<dbReference type="CDD" id="cd03031">
    <property type="entry name" value="GRX_GRX_like"/>
    <property type="match status" value="1"/>
</dbReference>
<dbReference type="InterPro" id="IPR002109">
    <property type="entry name" value="Glutaredoxin"/>
</dbReference>
<gene>
    <name evidence="2" type="ORF">Ahy_B01g051734</name>
</gene>
<dbReference type="Gene3D" id="3.40.30.10">
    <property type="entry name" value="Glutaredoxin"/>
    <property type="match status" value="1"/>
</dbReference>
<dbReference type="Gramene" id="arahy.Tifrunner.gnm2.ann2.Ah11g041000.1">
    <property type="protein sequence ID" value="arahy.Tifrunner.gnm2.ann2.Ah11g041000.1-CDS-1"/>
    <property type="gene ID" value="arahy.Tifrunner.gnm2.ann2.Ah11g041000"/>
</dbReference>
<keyword evidence="3" id="KW-1185">Reference proteome</keyword>
<name>A0A445AMP6_ARAHY</name>
<comment type="caution">
    <text evidence="2">The sequence shown here is derived from an EMBL/GenBank/DDBJ whole genome shotgun (WGS) entry which is preliminary data.</text>
</comment>
<evidence type="ECO:0000313" key="3">
    <source>
        <dbReference type="Proteomes" id="UP000289738"/>
    </source>
</evidence>
<protein>
    <recommendedName>
        <fullName evidence="1">Glutaredoxin domain-containing protein</fullName>
    </recommendedName>
</protein>
<dbReference type="SMR" id="A0A445AMP6"/>
<dbReference type="PROSITE" id="PS51354">
    <property type="entry name" value="GLUTAREDOXIN_2"/>
    <property type="match status" value="1"/>
</dbReference>
<sequence>MWLPWQKSSALQIHNTSSQQPHSHFSCSSFKDIQTLFLEEPPTTTATITKPKPSTTIFHRVTLANSLLRAWSTHLLNQPSKLTNFPSQTYASRAGEPDPRAAKSDVRAVEMDSRAKETVSSVIVPRAEQRVVVYFTSLRVVRSTFEDCKTVRSILRGFKVALDERDVSMDSGFLRELRRVTGRPNGLTLPRVFVNGRYVGGAEEVRWLHESGELKKLLEGLPASDSLRQCHVCGDHRFVLCGECSGARKVYEEKGGFKTCTACNESGLIRCFSCSC</sequence>
<dbReference type="Proteomes" id="UP000289738">
    <property type="component" value="Chromosome B01"/>
</dbReference>
<dbReference type="InterPro" id="IPR036249">
    <property type="entry name" value="Thioredoxin-like_sf"/>
</dbReference>
<evidence type="ECO:0000313" key="2">
    <source>
        <dbReference type="EMBL" id="RYR27703.1"/>
    </source>
</evidence>
<dbReference type="SUPFAM" id="SSF52833">
    <property type="entry name" value="Thioredoxin-like"/>
    <property type="match status" value="1"/>
</dbReference>
<evidence type="ECO:0000259" key="1">
    <source>
        <dbReference type="Pfam" id="PF00462"/>
    </source>
</evidence>
<dbReference type="Pfam" id="PF00462">
    <property type="entry name" value="Glutaredoxin"/>
    <property type="match status" value="1"/>
</dbReference>